<sequence length="170" mass="18289">MKFTTITFLSTLLAPLVCAAALSPANINALAARDNNTENFKDVVGYALPDGTRKIDFYLDGALEGSAVETKDGEIRKVEFLDATGAPISLDDLDTAGGLSKRVSKFQFAIKFAKLLAKYGKRAWDFFYCIGLNVGWKCSDDFIDCAAQGTPPWTCAEGIVCVGAAAVRCR</sequence>
<dbReference type="OrthoDB" id="6503935at2759"/>
<evidence type="ECO:0000256" key="1">
    <source>
        <dbReference type="SAM" id="SignalP"/>
    </source>
</evidence>
<proteinExistence type="predicted"/>
<dbReference type="AlphaFoldDB" id="A0A6A5VAN1"/>
<name>A0A6A5VAN1_9PLEO</name>
<keyword evidence="3" id="KW-1185">Reference proteome</keyword>
<evidence type="ECO:0000313" key="2">
    <source>
        <dbReference type="EMBL" id="KAF1974201.1"/>
    </source>
</evidence>
<evidence type="ECO:0000313" key="3">
    <source>
        <dbReference type="Proteomes" id="UP000800036"/>
    </source>
</evidence>
<dbReference type="Proteomes" id="UP000800036">
    <property type="component" value="Unassembled WGS sequence"/>
</dbReference>
<keyword evidence="1" id="KW-0732">Signal</keyword>
<feature type="signal peptide" evidence="1">
    <location>
        <begin position="1"/>
        <end position="19"/>
    </location>
</feature>
<organism evidence="2 3">
    <name type="scientific">Bimuria novae-zelandiae CBS 107.79</name>
    <dbReference type="NCBI Taxonomy" id="1447943"/>
    <lineage>
        <taxon>Eukaryota</taxon>
        <taxon>Fungi</taxon>
        <taxon>Dikarya</taxon>
        <taxon>Ascomycota</taxon>
        <taxon>Pezizomycotina</taxon>
        <taxon>Dothideomycetes</taxon>
        <taxon>Pleosporomycetidae</taxon>
        <taxon>Pleosporales</taxon>
        <taxon>Massarineae</taxon>
        <taxon>Didymosphaeriaceae</taxon>
        <taxon>Bimuria</taxon>
    </lineage>
</organism>
<dbReference type="EMBL" id="ML976676">
    <property type="protein sequence ID" value="KAF1974201.1"/>
    <property type="molecule type" value="Genomic_DNA"/>
</dbReference>
<accession>A0A6A5VAN1</accession>
<reference evidence="2" key="1">
    <citation type="journal article" date="2020" name="Stud. Mycol.">
        <title>101 Dothideomycetes genomes: a test case for predicting lifestyles and emergence of pathogens.</title>
        <authorList>
            <person name="Haridas S."/>
            <person name="Albert R."/>
            <person name="Binder M."/>
            <person name="Bloem J."/>
            <person name="Labutti K."/>
            <person name="Salamov A."/>
            <person name="Andreopoulos B."/>
            <person name="Baker S."/>
            <person name="Barry K."/>
            <person name="Bills G."/>
            <person name="Bluhm B."/>
            <person name="Cannon C."/>
            <person name="Castanera R."/>
            <person name="Culley D."/>
            <person name="Daum C."/>
            <person name="Ezra D."/>
            <person name="Gonzalez J."/>
            <person name="Henrissat B."/>
            <person name="Kuo A."/>
            <person name="Liang C."/>
            <person name="Lipzen A."/>
            <person name="Lutzoni F."/>
            <person name="Magnuson J."/>
            <person name="Mondo S."/>
            <person name="Nolan M."/>
            <person name="Ohm R."/>
            <person name="Pangilinan J."/>
            <person name="Park H.-J."/>
            <person name="Ramirez L."/>
            <person name="Alfaro M."/>
            <person name="Sun H."/>
            <person name="Tritt A."/>
            <person name="Yoshinaga Y."/>
            <person name="Zwiers L.-H."/>
            <person name="Turgeon B."/>
            <person name="Goodwin S."/>
            <person name="Spatafora J."/>
            <person name="Crous P."/>
            <person name="Grigoriev I."/>
        </authorList>
    </citation>
    <scope>NUCLEOTIDE SEQUENCE</scope>
    <source>
        <strain evidence="2">CBS 107.79</strain>
    </source>
</reference>
<feature type="chain" id="PRO_5025513459" evidence="1">
    <location>
        <begin position="20"/>
        <end position="170"/>
    </location>
</feature>
<gene>
    <name evidence="2" type="ORF">BU23DRAFT_638389</name>
</gene>
<protein>
    <submittedName>
        <fullName evidence="2">Uncharacterized protein</fullName>
    </submittedName>
</protein>